<protein>
    <recommendedName>
        <fullName evidence="1">NodB homology domain-containing protein</fullName>
    </recommendedName>
</protein>
<sequence>MGKKRALICYGVDVDAVSGWIGSYGGQDSVNDISRGELAMFQAGDKETGVFAGTVGVERLVKLFGKYDVKSTWFVPGHSLESFPEALEAVRLAGHEFGLHGYLHENATALTDQQQRDVLDKSYRLLTEFTGKPPRGYTAPWWEMSHQGARLLLEYGIEYDHSMSHHDTQPYWLPIDMSWTQLDTSKAASSWMQPMGHGRPTGLVEVPANWHLDDLPPLLYIKDMPNSHGFVNVRDVEDTWRDHFDWLWRESDDFVLALTIHPDVSGRPHVLLMHERLIEYFASHEGVEFVTMGTAVDEFKKKNRPPEGALMPAAPRGQE</sequence>
<keyword evidence="3" id="KW-1185">Reference proteome</keyword>
<dbReference type="PANTHER" id="PTHR47561">
    <property type="entry name" value="POLYSACCHARIDE DEACETYLASE FAMILY PROTEIN (AFU_ORTHOLOGUE AFUA_6G05030)"/>
    <property type="match status" value="1"/>
</dbReference>
<dbReference type="PANTHER" id="PTHR47561:SF1">
    <property type="entry name" value="POLYSACCHARIDE DEACETYLASE FAMILY PROTEIN (AFU_ORTHOLOGUE AFUA_6G05030)"/>
    <property type="match status" value="1"/>
</dbReference>
<accession>A0A2C5ZK19</accession>
<feature type="domain" description="NodB homology" evidence="1">
    <location>
        <begin position="38"/>
        <end position="290"/>
    </location>
</feature>
<dbReference type="InterPro" id="IPR002509">
    <property type="entry name" value="NODB_dom"/>
</dbReference>
<evidence type="ECO:0000259" key="1">
    <source>
        <dbReference type="PROSITE" id="PS51677"/>
    </source>
</evidence>
<dbReference type="CDD" id="cd10938">
    <property type="entry name" value="CE4_HpPgdA_like"/>
    <property type="match status" value="1"/>
</dbReference>
<dbReference type="PROSITE" id="PS51677">
    <property type="entry name" value="NODB"/>
    <property type="match status" value="1"/>
</dbReference>
<dbReference type="GO" id="GO:0005975">
    <property type="term" value="P:carbohydrate metabolic process"/>
    <property type="evidence" value="ECO:0007669"/>
    <property type="project" value="InterPro"/>
</dbReference>
<dbReference type="InterPro" id="IPR037950">
    <property type="entry name" value="PgdA-like"/>
</dbReference>
<dbReference type="OrthoDB" id="3162524at2759"/>
<evidence type="ECO:0000313" key="3">
    <source>
        <dbReference type="Proteomes" id="UP000224854"/>
    </source>
</evidence>
<dbReference type="SUPFAM" id="SSF88713">
    <property type="entry name" value="Glycoside hydrolase/deacetylase"/>
    <property type="match status" value="1"/>
</dbReference>
<evidence type="ECO:0000313" key="2">
    <source>
        <dbReference type="EMBL" id="PHH82335.1"/>
    </source>
</evidence>
<dbReference type="Proteomes" id="UP000224854">
    <property type="component" value="Unassembled WGS sequence"/>
</dbReference>
<gene>
    <name evidence="2" type="ORF">CDD82_6309</name>
</gene>
<dbReference type="AlphaFoldDB" id="A0A2C5ZK19"/>
<comment type="caution">
    <text evidence="2">The sequence shown here is derived from an EMBL/GenBank/DDBJ whole genome shotgun (WGS) entry which is preliminary data.</text>
</comment>
<name>A0A2C5ZK19_9HYPO</name>
<dbReference type="Pfam" id="PF01522">
    <property type="entry name" value="Polysacc_deac_1"/>
    <property type="match status" value="1"/>
</dbReference>
<dbReference type="Gene3D" id="3.20.20.370">
    <property type="entry name" value="Glycoside hydrolase/deacetylase"/>
    <property type="match status" value="1"/>
</dbReference>
<organism evidence="2 3">
    <name type="scientific">Ophiocordyceps australis</name>
    <dbReference type="NCBI Taxonomy" id="1399860"/>
    <lineage>
        <taxon>Eukaryota</taxon>
        <taxon>Fungi</taxon>
        <taxon>Dikarya</taxon>
        <taxon>Ascomycota</taxon>
        <taxon>Pezizomycotina</taxon>
        <taxon>Sordariomycetes</taxon>
        <taxon>Hypocreomycetidae</taxon>
        <taxon>Hypocreales</taxon>
        <taxon>Ophiocordycipitaceae</taxon>
        <taxon>Ophiocordyceps</taxon>
    </lineage>
</organism>
<dbReference type="GO" id="GO:0016810">
    <property type="term" value="F:hydrolase activity, acting on carbon-nitrogen (but not peptide) bonds"/>
    <property type="evidence" value="ECO:0007669"/>
    <property type="project" value="InterPro"/>
</dbReference>
<reference evidence="2 3" key="1">
    <citation type="submission" date="2017-06" db="EMBL/GenBank/DDBJ databases">
        <title>Ant-infecting Ophiocordyceps genomes reveal a high diversity of potential behavioral manipulation genes and a possible major role for enterotoxins.</title>
        <authorList>
            <person name="De Bekker C."/>
            <person name="Evans H.C."/>
            <person name="Brachmann A."/>
            <person name="Hughes D.P."/>
        </authorList>
    </citation>
    <scope>NUCLEOTIDE SEQUENCE [LARGE SCALE GENOMIC DNA]</scope>
    <source>
        <strain evidence="2 3">1348a</strain>
    </source>
</reference>
<dbReference type="EMBL" id="NJEU01000064">
    <property type="protein sequence ID" value="PHH82335.1"/>
    <property type="molecule type" value="Genomic_DNA"/>
</dbReference>
<proteinExistence type="predicted"/>
<dbReference type="InterPro" id="IPR011330">
    <property type="entry name" value="Glyco_hydro/deAcase_b/a-brl"/>
</dbReference>